<evidence type="ECO:0000313" key="3">
    <source>
        <dbReference type="Proteomes" id="UP001322277"/>
    </source>
</evidence>
<dbReference type="RefSeq" id="XP_062776022.1">
    <property type="nucleotide sequence ID" value="XM_062919971.1"/>
</dbReference>
<feature type="region of interest" description="Disordered" evidence="1">
    <location>
        <begin position="75"/>
        <end position="116"/>
    </location>
</feature>
<evidence type="ECO:0000256" key="1">
    <source>
        <dbReference type="SAM" id="MobiDB-lite"/>
    </source>
</evidence>
<sequence>MKKAEAYQSIKFYCLSSGISNTRGETDPTAFSCRRHQDPANLALRCDLPSGCGRKFYALPSAAGRLVTPVRQRINHKGRAARPRVKNGRIPYHEREKNENEKGKKQGGKSDSIDNGIGDAWNSDLSAWDGDRELQYAVYRVRLGVCAVNGSGTSHGTMH</sequence>
<dbReference type="GeneID" id="87940315"/>
<proteinExistence type="predicted"/>
<name>A0AAX4I600_9PEZI</name>
<feature type="compositionally biased region" description="Basic and acidic residues" evidence="1">
    <location>
        <begin position="91"/>
        <end position="104"/>
    </location>
</feature>
<protein>
    <submittedName>
        <fullName evidence="2">Uncharacterized protein</fullName>
    </submittedName>
</protein>
<evidence type="ECO:0000313" key="2">
    <source>
        <dbReference type="EMBL" id="WQF78798.1"/>
    </source>
</evidence>
<dbReference type="Proteomes" id="UP001322277">
    <property type="component" value="Chromosome 2"/>
</dbReference>
<reference evidence="3" key="1">
    <citation type="journal article" date="2023" name="bioRxiv">
        <title>Complete genome of the Medicago anthracnose fungus, Colletotrichum destructivum, reveals a mini-chromosome-like region within a core chromosome.</title>
        <authorList>
            <person name="Lapalu N."/>
            <person name="Simon A."/>
            <person name="Lu A."/>
            <person name="Plaumann P.-L."/>
            <person name="Amselem J."/>
            <person name="Pigne S."/>
            <person name="Auger A."/>
            <person name="Koch C."/>
            <person name="Dallery J.-F."/>
            <person name="O'Connell R.J."/>
        </authorList>
    </citation>
    <scope>NUCLEOTIDE SEQUENCE [LARGE SCALE GENOMIC DNA]</scope>
    <source>
        <strain evidence="3">CBS 520.97</strain>
    </source>
</reference>
<accession>A0AAX4I600</accession>
<dbReference type="KEGG" id="cdet:87940315"/>
<gene>
    <name evidence="2" type="ORF">CDEST_03812</name>
</gene>
<dbReference type="EMBL" id="CP137306">
    <property type="protein sequence ID" value="WQF78798.1"/>
    <property type="molecule type" value="Genomic_DNA"/>
</dbReference>
<feature type="compositionally biased region" description="Basic residues" evidence="1">
    <location>
        <begin position="75"/>
        <end position="87"/>
    </location>
</feature>
<organism evidence="2 3">
    <name type="scientific">Colletotrichum destructivum</name>
    <dbReference type="NCBI Taxonomy" id="34406"/>
    <lineage>
        <taxon>Eukaryota</taxon>
        <taxon>Fungi</taxon>
        <taxon>Dikarya</taxon>
        <taxon>Ascomycota</taxon>
        <taxon>Pezizomycotina</taxon>
        <taxon>Sordariomycetes</taxon>
        <taxon>Hypocreomycetidae</taxon>
        <taxon>Glomerellales</taxon>
        <taxon>Glomerellaceae</taxon>
        <taxon>Colletotrichum</taxon>
        <taxon>Colletotrichum destructivum species complex</taxon>
    </lineage>
</organism>
<keyword evidence="3" id="KW-1185">Reference proteome</keyword>
<dbReference type="AlphaFoldDB" id="A0AAX4I600"/>